<evidence type="ECO:0000256" key="4">
    <source>
        <dbReference type="ARBA" id="ARBA00004613"/>
    </source>
</evidence>
<evidence type="ECO:0000256" key="15">
    <source>
        <dbReference type="ARBA" id="ARBA00023049"/>
    </source>
</evidence>
<protein>
    <recommendedName>
        <fullName evidence="5">Carboxypeptidase Q</fullName>
    </recommendedName>
    <alternativeName>
        <fullName evidence="20">Plasma glutamate carboxypeptidase</fullName>
    </alternativeName>
</protein>
<dbReference type="GO" id="GO:0070573">
    <property type="term" value="F:metallodipeptidase activity"/>
    <property type="evidence" value="ECO:0007669"/>
    <property type="project" value="InterPro"/>
</dbReference>
<keyword evidence="12" id="KW-0256">Endoplasmic reticulum</keyword>
<evidence type="ECO:0000259" key="21">
    <source>
        <dbReference type="Pfam" id="PF04389"/>
    </source>
</evidence>
<dbReference type="PANTHER" id="PTHR12053">
    <property type="entry name" value="PROTEASE FAMILY M28 PLASMA GLUTAMATE CARBOXYPEPTIDASE-RELATED"/>
    <property type="match status" value="1"/>
</dbReference>
<evidence type="ECO:0000256" key="5">
    <source>
        <dbReference type="ARBA" id="ARBA00014116"/>
    </source>
</evidence>
<evidence type="ECO:0000256" key="9">
    <source>
        <dbReference type="ARBA" id="ARBA00022723"/>
    </source>
</evidence>
<evidence type="ECO:0000256" key="2">
    <source>
        <dbReference type="ARBA" id="ARBA00004371"/>
    </source>
</evidence>
<evidence type="ECO:0000256" key="14">
    <source>
        <dbReference type="ARBA" id="ARBA00023034"/>
    </source>
</evidence>
<organism evidence="22 23">
    <name type="scientific">Handelsmanbacteria sp. (strain RIFCSPLOWO2_12_FULL_64_10)</name>
    <dbReference type="NCBI Taxonomy" id="1817868"/>
    <lineage>
        <taxon>Bacteria</taxon>
        <taxon>Candidatus Handelsmaniibacteriota</taxon>
    </lineage>
</organism>
<keyword evidence="15" id="KW-0482">Metalloprotease</keyword>
<keyword evidence="14" id="KW-0333">Golgi apparatus</keyword>
<sequence length="424" mass="45556">MSLDIETQVVNEIFARSEAWENLLVLADDIGSRMAGTPGEAAAKDFLLETLRCYGLENVRAEPFPHRAWTPVREALRVTGPVARDLACRCGGLSPSTPAEGLEAEVVFLERGDREEFERLKGQVRGRFVVAPYYPVARQLKTPLAATYGAVGMIEARSHSGGLQPARTCAFAKVGAIPVASISKEDAEYLRRLEARKGRVRVRLTLDSRVERKESWNVVGELGGTGGGAEQIVVGGHYDSWHVGPGAVDNAAGVVAVLEAARGLAGFRGHLRRRVKFALFGVEESGLVGSWAFTHRHRDELKDTVLMVNNDVGGRPTGIGSAGFKELIPALEPIVGRVRVAGENLPPFKVSVGGPGWGSDHFPFVAHGVPTVGMGTTPVRPEDAIYGHTRGDTPDKVYREGLTECAAINAQVILHVAGLPERPA</sequence>
<keyword evidence="13" id="KW-0862">Zinc</keyword>
<keyword evidence="8" id="KW-0645">Protease</keyword>
<keyword evidence="16" id="KW-0865">Zymogen</keyword>
<proteinExistence type="predicted"/>
<comment type="caution">
    <text evidence="22">The sequence shown here is derived from an EMBL/GenBank/DDBJ whole genome shotgun (WGS) entry which is preliminary data.</text>
</comment>
<evidence type="ECO:0000256" key="10">
    <source>
        <dbReference type="ARBA" id="ARBA00022729"/>
    </source>
</evidence>
<comment type="subunit">
    <text evidence="19">Homodimer. The monomeric form is inactive while the homodimer is active.</text>
</comment>
<keyword evidence="18" id="KW-0458">Lysosome</keyword>
<evidence type="ECO:0000256" key="20">
    <source>
        <dbReference type="ARBA" id="ARBA00033328"/>
    </source>
</evidence>
<dbReference type="Pfam" id="PF04389">
    <property type="entry name" value="Peptidase_M28"/>
    <property type="match status" value="1"/>
</dbReference>
<evidence type="ECO:0000256" key="12">
    <source>
        <dbReference type="ARBA" id="ARBA00022824"/>
    </source>
</evidence>
<comment type="subcellular location">
    <subcellularLocation>
        <location evidence="1">Endoplasmic reticulum</location>
    </subcellularLocation>
    <subcellularLocation>
        <location evidence="3">Golgi apparatus</location>
    </subcellularLocation>
    <subcellularLocation>
        <location evidence="2">Lysosome</location>
    </subcellularLocation>
    <subcellularLocation>
        <location evidence="4">Secreted</location>
    </subcellularLocation>
</comment>
<dbReference type="Proteomes" id="UP000178606">
    <property type="component" value="Unassembled WGS sequence"/>
</dbReference>
<evidence type="ECO:0000256" key="19">
    <source>
        <dbReference type="ARBA" id="ARBA00025833"/>
    </source>
</evidence>
<evidence type="ECO:0000256" key="18">
    <source>
        <dbReference type="ARBA" id="ARBA00023228"/>
    </source>
</evidence>
<feature type="non-terminal residue" evidence="22">
    <location>
        <position position="424"/>
    </location>
</feature>
<evidence type="ECO:0000256" key="17">
    <source>
        <dbReference type="ARBA" id="ARBA00023180"/>
    </source>
</evidence>
<evidence type="ECO:0000256" key="16">
    <source>
        <dbReference type="ARBA" id="ARBA00023145"/>
    </source>
</evidence>
<dbReference type="InterPro" id="IPR039866">
    <property type="entry name" value="CPQ"/>
</dbReference>
<gene>
    <name evidence="22" type="ORF">A3F84_04670</name>
</gene>
<evidence type="ECO:0000256" key="7">
    <source>
        <dbReference type="ARBA" id="ARBA00022645"/>
    </source>
</evidence>
<dbReference type="SUPFAM" id="SSF53187">
    <property type="entry name" value="Zn-dependent exopeptidases"/>
    <property type="match status" value="1"/>
</dbReference>
<feature type="domain" description="Peptidase M28" evidence="21">
    <location>
        <begin position="217"/>
        <end position="412"/>
    </location>
</feature>
<dbReference type="AlphaFoldDB" id="A0A1F6CB08"/>
<reference evidence="22 23" key="1">
    <citation type="journal article" date="2016" name="Nat. Commun.">
        <title>Thousands of microbial genomes shed light on interconnected biogeochemical processes in an aquifer system.</title>
        <authorList>
            <person name="Anantharaman K."/>
            <person name="Brown C.T."/>
            <person name="Hug L.A."/>
            <person name="Sharon I."/>
            <person name="Castelle C.J."/>
            <person name="Probst A.J."/>
            <person name="Thomas B.C."/>
            <person name="Singh A."/>
            <person name="Wilkins M.J."/>
            <person name="Karaoz U."/>
            <person name="Brodie E.L."/>
            <person name="Williams K.H."/>
            <person name="Hubbard S.S."/>
            <person name="Banfield J.F."/>
        </authorList>
    </citation>
    <scope>NUCLEOTIDE SEQUENCE [LARGE SCALE GENOMIC DNA]</scope>
    <source>
        <strain evidence="23">RIFCSPLOWO2_12_FULL_64_10</strain>
    </source>
</reference>
<dbReference type="GO" id="GO:0005576">
    <property type="term" value="C:extracellular region"/>
    <property type="evidence" value="ECO:0007669"/>
    <property type="project" value="UniProtKB-SubCell"/>
</dbReference>
<dbReference type="GO" id="GO:0046872">
    <property type="term" value="F:metal ion binding"/>
    <property type="evidence" value="ECO:0007669"/>
    <property type="project" value="UniProtKB-KW"/>
</dbReference>
<dbReference type="Gene3D" id="3.40.630.10">
    <property type="entry name" value="Zn peptidases"/>
    <property type="match status" value="1"/>
</dbReference>
<accession>A0A1F6CB08</accession>
<keyword evidence="7" id="KW-0121">Carboxypeptidase</keyword>
<evidence type="ECO:0000256" key="1">
    <source>
        <dbReference type="ARBA" id="ARBA00004240"/>
    </source>
</evidence>
<dbReference type="EMBL" id="MFKF01000339">
    <property type="protein sequence ID" value="OGG46152.1"/>
    <property type="molecule type" value="Genomic_DNA"/>
</dbReference>
<keyword evidence="6" id="KW-0964">Secreted</keyword>
<dbReference type="InterPro" id="IPR007484">
    <property type="entry name" value="Peptidase_M28"/>
</dbReference>
<keyword evidence="11" id="KW-0378">Hydrolase</keyword>
<dbReference type="Gene3D" id="3.50.30.30">
    <property type="match status" value="1"/>
</dbReference>
<dbReference type="GO" id="GO:0005764">
    <property type="term" value="C:lysosome"/>
    <property type="evidence" value="ECO:0007669"/>
    <property type="project" value="UniProtKB-SubCell"/>
</dbReference>
<evidence type="ECO:0000313" key="22">
    <source>
        <dbReference type="EMBL" id="OGG46152.1"/>
    </source>
</evidence>
<keyword evidence="10" id="KW-0732">Signal</keyword>
<keyword evidence="17" id="KW-0325">Glycoprotein</keyword>
<dbReference type="GO" id="GO:0004180">
    <property type="term" value="F:carboxypeptidase activity"/>
    <property type="evidence" value="ECO:0007669"/>
    <property type="project" value="UniProtKB-KW"/>
</dbReference>
<evidence type="ECO:0000256" key="11">
    <source>
        <dbReference type="ARBA" id="ARBA00022801"/>
    </source>
</evidence>
<evidence type="ECO:0000256" key="8">
    <source>
        <dbReference type="ARBA" id="ARBA00022670"/>
    </source>
</evidence>
<keyword evidence="9" id="KW-0479">Metal-binding</keyword>
<dbReference type="InterPro" id="IPR046450">
    <property type="entry name" value="PA_dom_sf"/>
</dbReference>
<dbReference type="PANTHER" id="PTHR12053:SF3">
    <property type="entry name" value="CARBOXYPEPTIDASE Q"/>
    <property type="match status" value="1"/>
</dbReference>
<name>A0A1F6CB08_HANXR</name>
<evidence type="ECO:0000256" key="13">
    <source>
        <dbReference type="ARBA" id="ARBA00022833"/>
    </source>
</evidence>
<dbReference type="SUPFAM" id="SSF52025">
    <property type="entry name" value="PA domain"/>
    <property type="match status" value="1"/>
</dbReference>
<evidence type="ECO:0000313" key="23">
    <source>
        <dbReference type="Proteomes" id="UP000178606"/>
    </source>
</evidence>
<evidence type="ECO:0000256" key="3">
    <source>
        <dbReference type="ARBA" id="ARBA00004555"/>
    </source>
</evidence>
<dbReference type="GO" id="GO:0006508">
    <property type="term" value="P:proteolysis"/>
    <property type="evidence" value="ECO:0007669"/>
    <property type="project" value="UniProtKB-KW"/>
</dbReference>
<evidence type="ECO:0000256" key="6">
    <source>
        <dbReference type="ARBA" id="ARBA00022525"/>
    </source>
</evidence>